<dbReference type="Proteomes" id="UP000298774">
    <property type="component" value="Chromosome"/>
</dbReference>
<evidence type="ECO:0000313" key="3">
    <source>
        <dbReference type="EMBL" id="MDX5954817.1"/>
    </source>
</evidence>
<reference evidence="4 5" key="1">
    <citation type="submission" date="2018-09" db="EMBL/GenBank/DDBJ databases">
        <title>Whole genome based analysis of evolution and adaptive divergence in Indian and Brazilian strains of Azospirillum brasilense.</title>
        <authorList>
            <person name="Singh C."/>
            <person name="Tripathi A.K."/>
        </authorList>
    </citation>
    <scope>NUCLEOTIDE SEQUENCE [LARGE SCALE GENOMIC DNA]</scope>
    <source>
        <strain evidence="4 5">MTCC4038</strain>
    </source>
</reference>
<dbReference type="InterPro" id="IPR043519">
    <property type="entry name" value="NT_sf"/>
</dbReference>
<comment type="function">
    <text evidence="2">Functions as a ribosomal silencing factor. Interacts with ribosomal protein uL14 (rplN), blocking formation of intersubunit bridge B8. Prevents association of the 30S and 50S ribosomal subunits and the formation of functional ribosomes, thus repressing translation.</text>
</comment>
<dbReference type="RefSeq" id="WP_104675343.1">
    <property type="nucleotide sequence ID" value="NZ_CP032339.1"/>
</dbReference>
<comment type="subcellular location">
    <subcellularLocation>
        <location evidence="2">Cytoplasm</location>
    </subcellularLocation>
</comment>
<dbReference type="EMBL" id="CP032339">
    <property type="protein sequence ID" value="QCO08618.1"/>
    <property type="molecule type" value="Genomic_DNA"/>
</dbReference>
<evidence type="ECO:0000313" key="5">
    <source>
        <dbReference type="Proteomes" id="UP000298774"/>
    </source>
</evidence>
<proteinExistence type="inferred from homology"/>
<dbReference type="GO" id="GO:0017148">
    <property type="term" value="P:negative regulation of translation"/>
    <property type="evidence" value="ECO:0007669"/>
    <property type="project" value="UniProtKB-UniRule"/>
</dbReference>
<dbReference type="SUPFAM" id="SSF81301">
    <property type="entry name" value="Nucleotidyltransferase"/>
    <property type="match status" value="1"/>
</dbReference>
<protein>
    <recommendedName>
        <fullName evidence="2">Ribosomal silencing factor RsfS</fullName>
    </recommendedName>
</protein>
<dbReference type="PANTHER" id="PTHR21043:SF0">
    <property type="entry name" value="MITOCHONDRIAL ASSEMBLY OF RIBOSOMAL LARGE SUBUNIT PROTEIN 1"/>
    <property type="match status" value="1"/>
</dbReference>
<name>A0A4D8QDF3_AZOBR</name>
<evidence type="ECO:0000313" key="6">
    <source>
        <dbReference type="Proteomes" id="UP001277471"/>
    </source>
</evidence>
<comment type="subunit">
    <text evidence="2">Interacts with ribosomal protein uL14 (rplN).</text>
</comment>
<dbReference type="GO" id="GO:0090071">
    <property type="term" value="P:negative regulation of ribosome biogenesis"/>
    <property type="evidence" value="ECO:0007669"/>
    <property type="project" value="UniProtKB-UniRule"/>
</dbReference>
<sequence length="146" mass="16175">MTLYREVGTINTFIEPAAPVVRPAPVPVPQPDELKALVEKSLDDDQAEDVVVIDLAGKTTIADYMIVASGRNTRHIAAMAMKLADRMKQAGLRGVEVEGLNQCDWVLVDAGDVIIHLFRPEVRTFYNIEKMWGLETPRPSAERMSA</sequence>
<comment type="similarity">
    <text evidence="1 2">Belongs to the Iojap/RsfS family.</text>
</comment>
<keyword evidence="2" id="KW-0963">Cytoplasm</keyword>
<dbReference type="AlphaFoldDB" id="A0A4D8QDF3"/>
<dbReference type="Gene3D" id="3.30.460.10">
    <property type="entry name" value="Beta Polymerase, domain 2"/>
    <property type="match status" value="1"/>
</dbReference>
<dbReference type="PANTHER" id="PTHR21043">
    <property type="entry name" value="IOJAP SUPERFAMILY ORTHOLOG"/>
    <property type="match status" value="1"/>
</dbReference>
<evidence type="ECO:0000256" key="2">
    <source>
        <dbReference type="HAMAP-Rule" id="MF_01477"/>
    </source>
</evidence>
<dbReference type="EMBL" id="JAWXYC010000004">
    <property type="protein sequence ID" value="MDX5954817.1"/>
    <property type="molecule type" value="Genomic_DNA"/>
</dbReference>
<dbReference type="GO" id="GO:0005737">
    <property type="term" value="C:cytoplasm"/>
    <property type="evidence" value="ECO:0007669"/>
    <property type="project" value="UniProtKB-SubCell"/>
</dbReference>
<dbReference type="InterPro" id="IPR004394">
    <property type="entry name" value="Iojap/RsfS/C7orf30"/>
</dbReference>
<evidence type="ECO:0000256" key="1">
    <source>
        <dbReference type="ARBA" id="ARBA00010574"/>
    </source>
</evidence>
<accession>A0A4D8QDF3</accession>
<reference evidence="3 6" key="2">
    <citation type="submission" date="2023-11" db="EMBL/GenBank/DDBJ databases">
        <title>MicrobeMod: A computational toolkit for identifying prokaryotic methylation and restriction-modification with nanopore sequencing.</title>
        <authorList>
            <person name="Crits-Christoph A."/>
            <person name="Kang S.C."/>
            <person name="Lee H."/>
            <person name="Ostrov N."/>
        </authorList>
    </citation>
    <scope>NUCLEOTIDE SEQUENCE [LARGE SCALE GENOMIC DNA]</scope>
    <source>
        <strain evidence="3 6">ATCC 29145</strain>
    </source>
</reference>
<keyword evidence="6" id="KW-1185">Reference proteome</keyword>
<dbReference type="Pfam" id="PF02410">
    <property type="entry name" value="RsfS"/>
    <property type="match status" value="1"/>
</dbReference>
<keyword evidence="2" id="KW-0678">Repressor</keyword>
<dbReference type="HAMAP" id="MF_01477">
    <property type="entry name" value="Iojap_RsfS"/>
    <property type="match status" value="1"/>
</dbReference>
<dbReference type="Proteomes" id="UP001277471">
    <property type="component" value="Unassembled WGS sequence"/>
</dbReference>
<keyword evidence="2" id="KW-0810">Translation regulation</keyword>
<dbReference type="NCBIfam" id="TIGR00090">
    <property type="entry name" value="rsfS_iojap_ybeB"/>
    <property type="match status" value="1"/>
</dbReference>
<dbReference type="GO" id="GO:0042256">
    <property type="term" value="P:cytosolic ribosome assembly"/>
    <property type="evidence" value="ECO:0007669"/>
    <property type="project" value="UniProtKB-UniRule"/>
</dbReference>
<evidence type="ECO:0000313" key="4">
    <source>
        <dbReference type="EMBL" id="QCO08618.1"/>
    </source>
</evidence>
<dbReference type="GO" id="GO:0043023">
    <property type="term" value="F:ribosomal large subunit binding"/>
    <property type="evidence" value="ECO:0007669"/>
    <property type="project" value="TreeGrafter"/>
</dbReference>
<gene>
    <name evidence="2 4" type="primary">rsfS</name>
    <name evidence="4" type="ORF">D3868_05895</name>
    <name evidence="3" type="ORF">SIM66_26980</name>
</gene>
<organism evidence="4 5">
    <name type="scientific">Azospirillum brasilense</name>
    <dbReference type="NCBI Taxonomy" id="192"/>
    <lineage>
        <taxon>Bacteria</taxon>
        <taxon>Pseudomonadati</taxon>
        <taxon>Pseudomonadota</taxon>
        <taxon>Alphaproteobacteria</taxon>
        <taxon>Rhodospirillales</taxon>
        <taxon>Azospirillaceae</taxon>
        <taxon>Azospirillum</taxon>
    </lineage>
</organism>